<proteinExistence type="predicted"/>
<accession>A0A6A4IGE6</accession>
<keyword evidence="3" id="KW-1185">Reference proteome</keyword>
<feature type="compositionally biased region" description="Acidic residues" evidence="1">
    <location>
        <begin position="139"/>
        <end position="152"/>
    </location>
</feature>
<gene>
    <name evidence="2" type="ORF">BT96DRAFT_1012596</name>
</gene>
<reference evidence="2" key="1">
    <citation type="journal article" date="2019" name="Environ. Microbiol.">
        <title>Fungal ecological strategies reflected in gene transcription - a case study of two litter decomposers.</title>
        <authorList>
            <person name="Barbi F."/>
            <person name="Kohler A."/>
            <person name="Barry K."/>
            <person name="Baskaran P."/>
            <person name="Daum C."/>
            <person name="Fauchery L."/>
            <person name="Ihrmark K."/>
            <person name="Kuo A."/>
            <person name="LaButti K."/>
            <person name="Lipzen A."/>
            <person name="Morin E."/>
            <person name="Grigoriev I.V."/>
            <person name="Henrissat B."/>
            <person name="Lindahl B."/>
            <person name="Martin F."/>
        </authorList>
    </citation>
    <scope>NUCLEOTIDE SEQUENCE</scope>
    <source>
        <strain evidence="2">JB14</strain>
    </source>
</reference>
<feature type="region of interest" description="Disordered" evidence="1">
    <location>
        <begin position="135"/>
        <end position="186"/>
    </location>
</feature>
<feature type="region of interest" description="Disordered" evidence="1">
    <location>
        <begin position="76"/>
        <end position="100"/>
    </location>
</feature>
<dbReference type="AlphaFoldDB" id="A0A6A4IGE6"/>
<feature type="compositionally biased region" description="Polar residues" evidence="1">
    <location>
        <begin position="172"/>
        <end position="182"/>
    </location>
</feature>
<sequence length="229" mass="25348">MVKPFMDQEQLSPIRRIWLFGAVFSLRFPVEHAKLRLPKIRSERLYADPYSLDTILSNIAYKHQLHDAILSVVPDPGDGDGPWGRDNEGDVGNGGDGEGDSVHLAQDGQWLFAPASTTRPQTNLKDFDNFIIEAPQMQDWEDGNEDEDDGVDETYSTYSASQDPTSPAFISPSMSKSSNASDPANGVVNVSSSNSINNLAISSMKHKMKHQSKVKTLFSMIKKTWASSR</sequence>
<dbReference type="Proteomes" id="UP000799118">
    <property type="component" value="Unassembled WGS sequence"/>
</dbReference>
<dbReference type="EMBL" id="ML769387">
    <property type="protein sequence ID" value="KAE9409649.1"/>
    <property type="molecule type" value="Genomic_DNA"/>
</dbReference>
<name>A0A6A4IGE6_9AGAR</name>
<evidence type="ECO:0000313" key="2">
    <source>
        <dbReference type="EMBL" id="KAE9409649.1"/>
    </source>
</evidence>
<organism evidence="2 3">
    <name type="scientific">Gymnopus androsaceus JB14</name>
    <dbReference type="NCBI Taxonomy" id="1447944"/>
    <lineage>
        <taxon>Eukaryota</taxon>
        <taxon>Fungi</taxon>
        <taxon>Dikarya</taxon>
        <taxon>Basidiomycota</taxon>
        <taxon>Agaricomycotina</taxon>
        <taxon>Agaricomycetes</taxon>
        <taxon>Agaricomycetidae</taxon>
        <taxon>Agaricales</taxon>
        <taxon>Marasmiineae</taxon>
        <taxon>Omphalotaceae</taxon>
        <taxon>Gymnopus</taxon>
    </lineage>
</organism>
<feature type="compositionally biased region" description="Polar residues" evidence="1">
    <location>
        <begin position="154"/>
        <end position="165"/>
    </location>
</feature>
<evidence type="ECO:0000313" key="3">
    <source>
        <dbReference type="Proteomes" id="UP000799118"/>
    </source>
</evidence>
<protein>
    <submittedName>
        <fullName evidence="2">Uncharacterized protein</fullName>
    </submittedName>
</protein>
<evidence type="ECO:0000256" key="1">
    <source>
        <dbReference type="SAM" id="MobiDB-lite"/>
    </source>
</evidence>